<evidence type="ECO:0000313" key="2">
    <source>
        <dbReference type="Proteomes" id="UP000499080"/>
    </source>
</evidence>
<organism evidence="1 2">
    <name type="scientific">Araneus ventricosus</name>
    <name type="common">Orbweaver spider</name>
    <name type="synonym">Epeira ventricosa</name>
    <dbReference type="NCBI Taxonomy" id="182803"/>
    <lineage>
        <taxon>Eukaryota</taxon>
        <taxon>Metazoa</taxon>
        <taxon>Ecdysozoa</taxon>
        <taxon>Arthropoda</taxon>
        <taxon>Chelicerata</taxon>
        <taxon>Arachnida</taxon>
        <taxon>Araneae</taxon>
        <taxon>Araneomorphae</taxon>
        <taxon>Entelegynae</taxon>
        <taxon>Araneoidea</taxon>
        <taxon>Araneidae</taxon>
        <taxon>Araneus</taxon>
    </lineage>
</organism>
<name>A0A4Y2I079_ARAVE</name>
<dbReference type="EMBL" id="BGPR01183939">
    <property type="protein sequence ID" value="GBM71234.1"/>
    <property type="molecule type" value="Genomic_DNA"/>
</dbReference>
<gene>
    <name evidence="1" type="ORF">AVEN_20149_1</name>
</gene>
<protein>
    <submittedName>
        <fullName evidence="1">Uncharacterized protein</fullName>
    </submittedName>
</protein>
<comment type="caution">
    <text evidence="1">The sequence shown here is derived from an EMBL/GenBank/DDBJ whole genome shotgun (WGS) entry which is preliminary data.</text>
</comment>
<reference evidence="1 2" key="1">
    <citation type="journal article" date="2019" name="Sci. Rep.">
        <title>Orb-weaving spider Araneus ventricosus genome elucidates the spidroin gene catalogue.</title>
        <authorList>
            <person name="Kono N."/>
            <person name="Nakamura H."/>
            <person name="Ohtoshi R."/>
            <person name="Moran D.A.P."/>
            <person name="Shinohara A."/>
            <person name="Yoshida Y."/>
            <person name="Fujiwara M."/>
            <person name="Mori M."/>
            <person name="Tomita M."/>
            <person name="Arakawa K."/>
        </authorList>
    </citation>
    <scope>NUCLEOTIDE SEQUENCE [LARGE SCALE GENOMIC DNA]</scope>
</reference>
<evidence type="ECO:0000313" key="1">
    <source>
        <dbReference type="EMBL" id="GBM71234.1"/>
    </source>
</evidence>
<accession>A0A4Y2I079</accession>
<proteinExistence type="predicted"/>
<dbReference type="Proteomes" id="UP000499080">
    <property type="component" value="Unassembled WGS sequence"/>
</dbReference>
<sequence length="98" mass="11237">MFVLYPSCVHLRPSIHRYGGFKVALGQMTRTTPELAPPLQSSAPHQRKNVWPGYNRHQAQLYVGSLVESGFELRVHLLRIETLPLGHRGQVLFQIYLM</sequence>
<keyword evidence="2" id="KW-1185">Reference proteome</keyword>
<dbReference type="AlphaFoldDB" id="A0A4Y2I079"/>